<dbReference type="PANTHER" id="PTHR21366">
    <property type="entry name" value="GLYOXALASE FAMILY PROTEIN"/>
    <property type="match status" value="1"/>
</dbReference>
<feature type="domain" description="VOC" evidence="2">
    <location>
        <begin position="3"/>
        <end position="119"/>
    </location>
</feature>
<dbReference type="PROSITE" id="PS51819">
    <property type="entry name" value="VOC"/>
    <property type="match status" value="1"/>
</dbReference>
<dbReference type="InterPro" id="IPR029068">
    <property type="entry name" value="Glyas_Bleomycin-R_OHBP_Dase"/>
</dbReference>
<dbReference type="InterPro" id="IPR050383">
    <property type="entry name" value="GlyoxalaseI/FosfomycinResist"/>
</dbReference>
<dbReference type="Pfam" id="PF00903">
    <property type="entry name" value="Glyoxalase"/>
    <property type="match status" value="1"/>
</dbReference>
<dbReference type="SUPFAM" id="SSF54593">
    <property type="entry name" value="Glyoxalase/Bleomycin resistance protein/Dihydroxybiphenyl dioxygenase"/>
    <property type="match status" value="1"/>
</dbReference>
<evidence type="ECO:0000313" key="4">
    <source>
        <dbReference type="Proteomes" id="UP000837803"/>
    </source>
</evidence>
<protein>
    <recommendedName>
        <fullName evidence="2">VOC domain-containing protein</fullName>
    </recommendedName>
</protein>
<dbReference type="PROSITE" id="PS00934">
    <property type="entry name" value="GLYOXALASE_I_1"/>
    <property type="match status" value="1"/>
</dbReference>
<dbReference type="Gene3D" id="3.10.180.10">
    <property type="entry name" value="2,3-Dihydroxybiphenyl 1,2-Dioxygenase, domain 1"/>
    <property type="match status" value="1"/>
</dbReference>
<comment type="caution">
    <text evidence="3">The sequence shown here is derived from an EMBL/GenBank/DDBJ whole genome shotgun (WGS) entry which is preliminary data.</text>
</comment>
<name>A0ABM9AZE3_9BACT</name>
<evidence type="ECO:0000259" key="2">
    <source>
        <dbReference type="PROSITE" id="PS51819"/>
    </source>
</evidence>
<reference evidence="3" key="1">
    <citation type="submission" date="2021-12" db="EMBL/GenBank/DDBJ databases">
        <authorList>
            <person name="Rodrigo-Torres L."/>
            <person name="Arahal R. D."/>
            <person name="Lucena T."/>
        </authorList>
    </citation>
    <scope>NUCLEOTIDE SEQUENCE</scope>
    <source>
        <strain evidence="3">CECT 8419</strain>
    </source>
</reference>
<dbReference type="InterPro" id="IPR004360">
    <property type="entry name" value="Glyas_Fos-R_dOase_dom"/>
</dbReference>
<evidence type="ECO:0000313" key="3">
    <source>
        <dbReference type="EMBL" id="CAH0999699.1"/>
    </source>
</evidence>
<proteinExistence type="predicted"/>
<keyword evidence="4" id="KW-1185">Reference proteome</keyword>
<dbReference type="EMBL" id="CAKLPZ010000001">
    <property type="protein sequence ID" value="CAH0999699.1"/>
    <property type="molecule type" value="Genomic_DNA"/>
</dbReference>
<gene>
    <name evidence="3" type="ORF">LEM8419_00999</name>
</gene>
<dbReference type="InterPro" id="IPR018146">
    <property type="entry name" value="Glyoxalase_1_CS"/>
</dbReference>
<organism evidence="3 4">
    <name type="scientific">Neolewinella maritima</name>
    <dbReference type="NCBI Taxonomy" id="1383882"/>
    <lineage>
        <taxon>Bacteria</taxon>
        <taxon>Pseudomonadati</taxon>
        <taxon>Bacteroidota</taxon>
        <taxon>Saprospiria</taxon>
        <taxon>Saprospirales</taxon>
        <taxon>Lewinellaceae</taxon>
        <taxon>Neolewinella</taxon>
    </lineage>
</organism>
<keyword evidence="1" id="KW-0479">Metal-binding</keyword>
<accession>A0ABM9AZE3</accession>
<dbReference type="Proteomes" id="UP000837803">
    <property type="component" value="Unassembled WGS sequence"/>
</dbReference>
<evidence type="ECO:0000256" key="1">
    <source>
        <dbReference type="ARBA" id="ARBA00022723"/>
    </source>
</evidence>
<sequence>MIRIQHVTLIVRELAPARDFYVQEFGLRERRVPGLDYPGAFLIVNAQQELHLAELPDTAPSFRGHVCLRVPDFSAVFHRMKALGRLDTSPWGKLRELPDGSLQLYVRDPSGNLVEVCSEPEDRAGIDPQIFADPLYGGQPFRYLE</sequence>
<dbReference type="RefSeq" id="WP_238749908.1">
    <property type="nucleotide sequence ID" value="NZ_CAKLPZ010000001.1"/>
</dbReference>
<dbReference type="InterPro" id="IPR037523">
    <property type="entry name" value="VOC_core"/>
</dbReference>